<dbReference type="SMART" id="SM00062">
    <property type="entry name" value="PBPb"/>
    <property type="match status" value="1"/>
</dbReference>
<protein>
    <submittedName>
        <fullName evidence="3">Transporter substrate-binding domain-containing protein</fullName>
    </submittedName>
</protein>
<dbReference type="AlphaFoldDB" id="A0A437LCF7"/>
<accession>A0A437LCF7</accession>
<dbReference type="InterPro" id="IPR001638">
    <property type="entry name" value="Solute-binding_3/MltF_N"/>
</dbReference>
<organism evidence="3 4">
    <name type="scientific">Inhella crocodyli</name>
    <dbReference type="NCBI Taxonomy" id="2499851"/>
    <lineage>
        <taxon>Bacteria</taxon>
        <taxon>Pseudomonadati</taxon>
        <taxon>Pseudomonadota</taxon>
        <taxon>Betaproteobacteria</taxon>
        <taxon>Burkholderiales</taxon>
        <taxon>Sphaerotilaceae</taxon>
        <taxon>Inhella</taxon>
    </lineage>
</organism>
<dbReference type="RefSeq" id="WP_127684041.1">
    <property type="nucleotide sequence ID" value="NZ_SACM01000005.1"/>
</dbReference>
<dbReference type="OrthoDB" id="8907081at2"/>
<sequence length="267" mass="29137">MARPVTPILSSFACCRRAVWATATGVAMGPLADALAAPAGRELLMVTAALEPFVLPPQHPLGEGMDIDLAREALALGGGYRLRVEHVPWRRVLALLKAGQADLSTGVHDTPERREYLAFSQRYGESVRYGFYTRRDSGVLVRRLADLQGRRLGLMAGAVFPDALQAAMTGPADRAVDLHSQLRMLAAGRVEVVVGNELPARWLVQHQPYGAQLQRQPFVFDSGLPTQMAVARQRPDFPAVVQALNRGLAQLAKAKRWEALQARYLGA</sequence>
<gene>
    <name evidence="3" type="ORF">EOD73_16000</name>
</gene>
<keyword evidence="1" id="KW-0732">Signal</keyword>
<evidence type="ECO:0000313" key="4">
    <source>
        <dbReference type="Proteomes" id="UP000288587"/>
    </source>
</evidence>
<dbReference type="Gene3D" id="3.40.190.10">
    <property type="entry name" value="Periplasmic binding protein-like II"/>
    <property type="match status" value="2"/>
</dbReference>
<dbReference type="Pfam" id="PF00497">
    <property type="entry name" value="SBP_bac_3"/>
    <property type="match status" value="1"/>
</dbReference>
<reference evidence="3 4" key="1">
    <citation type="submission" date="2019-01" db="EMBL/GenBank/DDBJ databases">
        <authorList>
            <person name="Chen W.-M."/>
        </authorList>
    </citation>
    <scope>NUCLEOTIDE SEQUENCE [LARGE SCALE GENOMIC DNA]</scope>
    <source>
        <strain evidence="3 4">CCP-18</strain>
    </source>
</reference>
<name>A0A437LCF7_9BURK</name>
<keyword evidence="4" id="KW-1185">Reference proteome</keyword>
<comment type="caution">
    <text evidence="3">The sequence shown here is derived from an EMBL/GenBank/DDBJ whole genome shotgun (WGS) entry which is preliminary data.</text>
</comment>
<proteinExistence type="predicted"/>
<dbReference type="PANTHER" id="PTHR35936:SF25">
    <property type="entry name" value="ABC TRANSPORTER SUBSTRATE-BINDING PROTEIN"/>
    <property type="match status" value="1"/>
</dbReference>
<evidence type="ECO:0000259" key="2">
    <source>
        <dbReference type="SMART" id="SM00062"/>
    </source>
</evidence>
<evidence type="ECO:0000313" key="3">
    <source>
        <dbReference type="EMBL" id="RVT83060.1"/>
    </source>
</evidence>
<feature type="domain" description="Solute-binding protein family 3/N-terminal" evidence="2">
    <location>
        <begin position="42"/>
        <end position="267"/>
    </location>
</feature>
<dbReference type="SUPFAM" id="SSF53850">
    <property type="entry name" value="Periplasmic binding protein-like II"/>
    <property type="match status" value="1"/>
</dbReference>
<dbReference type="Proteomes" id="UP000288587">
    <property type="component" value="Unassembled WGS sequence"/>
</dbReference>
<dbReference type="EMBL" id="SACM01000005">
    <property type="protein sequence ID" value="RVT83060.1"/>
    <property type="molecule type" value="Genomic_DNA"/>
</dbReference>
<dbReference type="PANTHER" id="PTHR35936">
    <property type="entry name" value="MEMBRANE-BOUND LYTIC MUREIN TRANSGLYCOSYLASE F"/>
    <property type="match status" value="1"/>
</dbReference>
<evidence type="ECO:0000256" key="1">
    <source>
        <dbReference type="ARBA" id="ARBA00022729"/>
    </source>
</evidence>